<dbReference type="GO" id="GO:0005886">
    <property type="term" value="C:plasma membrane"/>
    <property type="evidence" value="ECO:0007669"/>
    <property type="project" value="TreeGrafter"/>
</dbReference>
<dbReference type="Gene3D" id="3.90.700.10">
    <property type="entry name" value="Succinate dehydrogenase/fumarate reductase flavoprotein, catalytic domain"/>
    <property type="match status" value="1"/>
</dbReference>
<keyword evidence="6" id="KW-1185">Reference proteome</keyword>
<name>A0A4R3MKL6_9FIRM</name>
<dbReference type="SUPFAM" id="SSF46977">
    <property type="entry name" value="Succinate dehydrogenase/fumarate reductase flavoprotein C-terminal domain"/>
    <property type="match status" value="1"/>
</dbReference>
<evidence type="ECO:0000313" key="6">
    <source>
        <dbReference type="Proteomes" id="UP000294902"/>
    </source>
</evidence>
<evidence type="ECO:0000256" key="2">
    <source>
        <dbReference type="ARBA" id="ARBA00023002"/>
    </source>
</evidence>
<dbReference type="GO" id="GO:0050660">
    <property type="term" value="F:flavin adenine dinucleotide binding"/>
    <property type="evidence" value="ECO:0007669"/>
    <property type="project" value="TreeGrafter"/>
</dbReference>
<dbReference type="InterPro" id="IPR003953">
    <property type="entry name" value="FAD-dep_OxRdtase_2_FAD-bd"/>
</dbReference>
<organism evidence="5 6">
    <name type="scientific">Natranaerovirga pectinivora</name>
    <dbReference type="NCBI Taxonomy" id="682400"/>
    <lineage>
        <taxon>Bacteria</taxon>
        <taxon>Bacillati</taxon>
        <taxon>Bacillota</taxon>
        <taxon>Clostridia</taxon>
        <taxon>Lachnospirales</taxon>
        <taxon>Natranaerovirgaceae</taxon>
        <taxon>Natranaerovirga</taxon>
    </lineage>
</organism>
<evidence type="ECO:0000259" key="4">
    <source>
        <dbReference type="Pfam" id="PF02910"/>
    </source>
</evidence>
<dbReference type="InterPro" id="IPR015939">
    <property type="entry name" value="Fum_Rdtase/Succ_DH_flav-like_C"/>
</dbReference>
<dbReference type="PRINTS" id="PR00368">
    <property type="entry name" value="FADPNR"/>
</dbReference>
<dbReference type="PROSITE" id="PS51257">
    <property type="entry name" value="PROKAR_LIPOPROTEIN"/>
    <property type="match status" value="1"/>
</dbReference>
<dbReference type="Gene3D" id="1.20.58.100">
    <property type="entry name" value="Fumarate reductase/succinate dehydrogenase flavoprotein-like, C-terminal domain"/>
    <property type="match status" value="1"/>
</dbReference>
<dbReference type="Proteomes" id="UP000294902">
    <property type="component" value="Unassembled WGS sequence"/>
</dbReference>
<evidence type="ECO:0000256" key="1">
    <source>
        <dbReference type="ARBA" id="ARBA00022630"/>
    </source>
</evidence>
<dbReference type="RefSeq" id="WP_207669191.1">
    <property type="nucleotide sequence ID" value="NZ_SMAL01000006.1"/>
</dbReference>
<dbReference type="GO" id="GO:0009055">
    <property type="term" value="F:electron transfer activity"/>
    <property type="evidence" value="ECO:0007669"/>
    <property type="project" value="TreeGrafter"/>
</dbReference>
<dbReference type="GO" id="GO:0033765">
    <property type="term" value="F:steroid dehydrogenase activity, acting on the CH-CH group of donors"/>
    <property type="evidence" value="ECO:0007669"/>
    <property type="project" value="UniProtKB-ARBA"/>
</dbReference>
<dbReference type="InterPro" id="IPR030664">
    <property type="entry name" value="SdhA/FrdA/AprA"/>
</dbReference>
<accession>A0A4R3MKL6</accession>
<dbReference type="SUPFAM" id="SSF51905">
    <property type="entry name" value="FAD/NAD(P)-binding domain"/>
    <property type="match status" value="1"/>
</dbReference>
<dbReference type="SUPFAM" id="SSF56425">
    <property type="entry name" value="Succinate dehydrogenase/fumarate reductase flavoprotein, catalytic domain"/>
    <property type="match status" value="1"/>
</dbReference>
<evidence type="ECO:0000259" key="3">
    <source>
        <dbReference type="Pfam" id="PF00890"/>
    </source>
</evidence>
<dbReference type="GO" id="GO:0009061">
    <property type="term" value="P:anaerobic respiration"/>
    <property type="evidence" value="ECO:0007669"/>
    <property type="project" value="TreeGrafter"/>
</dbReference>
<keyword evidence="1" id="KW-0285">Flavoprotein</keyword>
<dbReference type="PIRSF" id="PIRSF000171">
    <property type="entry name" value="SDHA_APRA_LASPO"/>
    <property type="match status" value="1"/>
</dbReference>
<feature type="domain" description="FAD-dependent oxidoreductase 2 FAD-binding" evidence="3">
    <location>
        <begin position="9"/>
        <end position="374"/>
    </location>
</feature>
<dbReference type="PANTHER" id="PTHR11632">
    <property type="entry name" value="SUCCINATE DEHYDROGENASE 2 FLAVOPROTEIN SUBUNIT"/>
    <property type="match status" value="1"/>
</dbReference>
<reference evidence="5 6" key="1">
    <citation type="submission" date="2019-03" db="EMBL/GenBank/DDBJ databases">
        <title>Genomic Encyclopedia of Type Strains, Phase IV (KMG-IV): sequencing the most valuable type-strain genomes for metagenomic binning, comparative biology and taxonomic classification.</title>
        <authorList>
            <person name="Goeker M."/>
        </authorList>
    </citation>
    <scope>NUCLEOTIDE SEQUENCE [LARGE SCALE GENOMIC DNA]</scope>
    <source>
        <strain evidence="5 6">DSM 24629</strain>
    </source>
</reference>
<sequence length="558" mass="62067">MERVRLDTDVLVIGGGTAGCFCALTVAEHSSFEVLIAEKAFVKRSGCLAAGVNAINAYIGKGETEASFVDYVKKDSEGIVREDLVFSIAKGLNRVTRKIESLGLTILKDEKGEYVGRGKRSIKINGENIKPILAEAVTSKERISILERVQIVDYILANDEVIGAIGFSLADNKLYEIFAKAVVCATGGAAGIYKPNNPQFSRHKMWYSPFNTGAGYGMGIRAGAEMTGFEMRFIALRCKDTIAPTGTIAQGVKAEQVNSKGEAYVSKYGKATTYMRLYATVRENMEGRGPCYLKTVGVTEDQEKELFKAYLNMAPAQALKWAENHTGPSSENVEIEGTEPYIVGGHTASGYWIDNNRKTTLKGLYAAGDVAGGSPKKYVTGCFVEGEIAAQSIIREIQNKEISDIHLDEKDVAYIHKFYSNKEGSYTYEEIEEAMQKVMDEYAGGISQGYGYSSDKLKIASKRIDELIELSDSLSANDSNDLGKIWDVIDRLFVAKVLIQHLEARKETRWRCYQENKDYPDKDDNHFLKYVNSIYKEGKVNVFYRELIGRDDIYEHKY</sequence>
<proteinExistence type="predicted"/>
<evidence type="ECO:0000313" key="5">
    <source>
        <dbReference type="EMBL" id="TCT14243.1"/>
    </source>
</evidence>
<dbReference type="InterPro" id="IPR036188">
    <property type="entry name" value="FAD/NAD-bd_sf"/>
</dbReference>
<dbReference type="PRINTS" id="PR00411">
    <property type="entry name" value="PNDRDTASEI"/>
</dbReference>
<dbReference type="PANTHER" id="PTHR11632:SF51">
    <property type="entry name" value="SUCCINATE DEHYDROGENASE [UBIQUINONE] FLAVOPROTEIN SUBUNIT, MITOCHONDRIAL"/>
    <property type="match status" value="1"/>
</dbReference>
<dbReference type="GO" id="GO:0000104">
    <property type="term" value="F:succinate dehydrogenase activity"/>
    <property type="evidence" value="ECO:0007669"/>
    <property type="project" value="TreeGrafter"/>
</dbReference>
<dbReference type="AlphaFoldDB" id="A0A4R3MKL6"/>
<comment type="caution">
    <text evidence="5">The sequence shown here is derived from an EMBL/GenBank/DDBJ whole genome shotgun (WGS) entry which is preliminary data.</text>
</comment>
<feature type="domain" description="Fumarate reductase/succinate dehydrogenase flavoprotein-like C-terminal" evidence="4">
    <location>
        <begin position="433"/>
        <end position="547"/>
    </location>
</feature>
<dbReference type="EMBL" id="SMAL01000006">
    <property type="protein sequence ID" value="TCT14243.1"/>
    <property type="molecule type" value="Genomic_DNA"/>
</dbReference>
<dbReference type="Pfam" id="PF02910">
    <property type="entry name" value="Succ_DH_flav_C"/>
    <property type="match status" value="1"/>
</dbReference>
<protein>
    <submittedName>
        <fullName evidence="5">Dissimilatory adenylylsulfate reductase alpha subunit</fullName>
    </submittedName>
</protein>
<dbReference type="Pfam" id="PF00890">
    <property type="entry name" value="FAD_binding_2"/>
    <property type="match status" value="1"/>
</dbReference>
<dbReference type="InterPro" id="IPR037099">
    <property type="entry name" value="Fum_R/Succ_DH_flav-like_C_sf"/>
</dbReference>
<dbReference type="NCBIfam" id="NF005331">
    <property type="entry name" value="PRK06854.1-2"/>
    <property type="match status" value="1"/>
</dbReference>
<gene>
    <name evidence="5" type="ORF">EDC18_10639</name>
</gene>
<dbReference type="InterPro" id="IPR027477">
    <property type="entry name" value="Succ_DH/fumarate_Rdtase_cat_sf"/>
</dbReference>
<dbReference type="Gene3D" id="3.50.50.60">
    <property type="entry name" value="FAD/NAD(P)-binding domain"/>
    <property type="match status" value="1"/>
</dbReference>
<keyword evidence="2" id="KW-0560">Oxidoreductase</keyword>